<keyword evidence="1" id="KW-0732">Signal</keyword>
<dbReference type="EMBL" id="CAUOFW020009724">
    <property type="protein sequence ID" value="CAK9186839.1"/>
    <property type="molecule type" value="Genomic_DNA"/>
</dbReference>
<evidence type="ECO:0008006" key="4">
    <source>
        <dbReference type="Google" id="ProtNLM"/>
    </source>
</evidence>
<gene>
    <name evidence="2" type="ORF">ILEXP_LOCUS57343</name>
</gene>
<organism evidence="2 3">
    <name type="scientific">Ilex paraguariensis</name>
    <name type="common">yerba mate</name>
    <dbReference type="NCBI Taxonomy" id="185542"/>
    <lineage>
        <taxon>Eukaryota</taxon>
        <taxon>Viridiplantae</taxon>
        <taxon>Streptophyta</taxon>
        <taxon>Embryophyta</taxon>
        <taxon>Tracheophyta</taxon>
        <taxon>Spermatophyta</taxon>
        <taxon>Magnoliopsida</taxon>
        <taxon>eudicotyledons</taxon>
        <taxon>Gunneridae</taxon>
        <taxon>Pentapetalae</taxon>
        <taxon>asterids</taxon>
        <taxon>campanulids</taxon>
        <taxon>Aquifoliales</taxon>
        <taxon>Aquifoliaceae</taxon>
        <taxon>Ilex</taxon>
    </lineage>
</organism>
<sequence length="120" mass="12990">MKKNLLAWLFIILSVQVLSSLAFEDPVMFRRDLHACAGVNSTMISSQGDGNDRENMVTHEIVYSIKGVRGRGSNGGGGGNVIHHPRPSERSAVFVLNKPSIFITTSTVCASFGLLLSIPF</sequence>
<dbReference type="Proteomes" id="UP001642360">
    <property type="component" value="Unassembled WGS sequence"/>
</dbReference>
<proteinExistence type="predicted"/>
<name>A0ABC8V0P4_9AQUA</name>
<evidence type="ECO:0000313" key="3">
    <source>
        <dbReference type="Proteomes" id="UP001642360"/>
    </source>
</evidence>
<comment type="caution">
    <text evidence="2">The sequence shown here is derived from an EMBL/GenBank/DDBJ whole genome shotgun (WGS) entry which is preliminary data.</text>
</comment>
<keyword evidence="3" id="KW-1185">Reference proteome</keyword>
<dbReference type="AlphaFoldDB" id="A0ABC8V0P4"/>
<protein>
    <recommendedName>
        <fullName evidence="4">Glycine-rich protein</fullName>
    </recommendedName>
</protein>
<feature type="chain" id="PRO_5044850785" description="Glycine-rich protein" evidence="1">
    <location>
        <begin position="23"/>
        <end position="120"/>
    </location>
</feature>
<feature type="signal peptide" evidence="1">
    <location>
        <begin position="1"/>
        <end position="22"/>
    </location>
</feature>
<evidence type="ECO:0000313" key="2">
    <source>
        <dbReference type="EMBL" id="CAK9186839.1"/>
    </source>
</evidence>
<reference evidence="2 3" key="1">
    <citation type="submission" date="2024-02" db="EMBL/GenBank/DDBJ databases">
        <authorList>
            <person name="Vignale AGUSTIN F."/>
            <person name="Sosa J E."/>
            <person name="Modenutti C."/>
        </authorList>
    </citation>
    <scope>NUCLEOTIDE SEQUENCE [LARGE SCALE GENOMIC DNA]</scope>
</reference>
<accession>A0ABC8V0P4</accession>
<evidence type="ECO:0000256" key="1">
    <source>
        <dbReference type="SAM" id="SignalP"/>
    </source>
</evidence>